<protein>
    <submittedName>
        <fullName evidence="2">Uncharacterized protein</fullName>
    </submittedName>
</protein>
<evidence type="ECO:0000313" key="2">
    <source>
        <dbReference type="EMBL" id="OGZ44488.1"/>
    </source>
</evidence>
<dbReference type="AlphaFoldDB" id="A0A1G2G3Q3"/>
<proteinExistence type="predicted"/>
<dbReference type="Proteomes" id="UP000177480">
    <property type="component" value="Unassembled WGS sequence"/>
</dbReference>
<gene>
    <name evidence="2" type="ORF">A2719_05190</name>
</gene>
<organism evidence="2 3">
    <name type="scientific">Candidatus Ryanbacteria bacterium RIFCSPHIGHO2_01_FULL_45_22</name>
    <dbReference type="NCBI Taxonomy" id="1802114"/>
    <lineage>
        <taxon>Bacteria</taxon>
        <taxon>Candidatus Ryaniibacteriota</taxon>
    </lineage>
</organism>
<evidence type="ECO:0000313" key="3">
    <source>
        <dbReference type="Proteomes" id="UP000177480"/>
    </source>
</evidence>
<accession>A0A1G2G3Q3</accession>
<sequence length="151" mass="16683">MESDIIHFMTCNKIISTFHSFFNVAAGFFRRNARSEGAAEGGCGGNSVAPERPAGAKRRRSLGVLRKMGSDFFEKTPPFQICQRSCLGASPLGISFRQEIPGGFEFRRKNSHRKSAVLKRSLDCAFNARANEERISEIIGVSAVQFNHAIL</sequence>
<name>A0A1G2G3Q3_9BACT</name>
<comment type="caution">
    <text evidence="2">The sequence shown here is derived from an EMBL/GenBank/DDBJ whole genome shotgun (WGS) entry which is preliminary data.</text>
</comment>
<evidence type="ECO:0000256" key="1">
    <source>
        <dbReference type="SAM" id="MobiDB-lite"/>
    </source>
</evidence>
<dbReference type="STRING" id="1802114.A2719_05190"/>
<dbReference type="EMBL" id="MHNK01000002">
    <property type="protein sequence ID" value="OGZ44488.1"/>
    <property type="molecule type" value="Genomic_DNA"/>
</dbReference>
<reference evidence="2 3" key="1">
    <citation type="journal article" date="2016" name="Nat. Commun.">
        <title>Thousands of microbial genomes shed light on interconnected biogeochemical processes in an aquifer system.</title>
        <authorList>
            <person name="Anantharaman K."/>
            <person name="Brown C.T."/>
            <person name="Hug L.A."/>
            <person name="Sharon I."/>
            <person name="Castelle C.J."/>
            <person name="Probst A.J."/>
            <person name="Thomas B.C."/>
            <person name="Singh A."/>
            <person name="Wilkins M.J."/>
            <person name="Karaoz U."/>
            <person name="Brodie E.L."/>
            <person name="Williams K.H."/>
            <person name="Hubbard S.S."/>
            <person name="Banfield J.F."/>
        </authorList>
    </citation>
    <scope>NUCLEOTIDE SEQUENCE [LARGE SCALE GENOMIC DNA]</scope>
</reference>
<feature type="region of interest" description="Disordered" evidence="1">
    <location>
        <begin position="37"/>
        <end position="56"/>
    </location>
</feature>